<dbReference type="InterPro" id="IPR002818">
    <property type="entry name" value="DJ-1/PfpI"/>
</dbReference>
<dbReference type="InterPro" id="IPR052158">
    <property type="entry name" value="INH-QAR"/>
</dbReference>
<dbReference type="PANTHER" id="PTHR43130:SF3">
    <property type="entry name" value="HTH-TYPE TRANSCRIPTIONAL REGULATOR RV1931C"/>
    <property type="match status" value="1"/>
</dbReference>
<sequence length="190" mass="21372">MKMAFILFDQMTSLDLVGFYDAVTRMRILNAMDNVQWDFCASKEEITDDRGLTLKIEHVSPDLSGYDLIFIPGGFSTRQLRYDSEFIAWIQTAREVEYKVSVCTGALILGAAGFLEGKRATTNPSAYELLAPYCAEVVKERFIRDGNIFTGGGVSASIDLGLYLVESLTGKEIAREIQEQMHYPYYNSPF</sequence>
<dbReference type="CDD" id="cd03139">
    <property type="entry name" value="GATase1_PfpI_2"/>
    <property type="match status" value="1"/>
</dbReference>
<accession>A0AA95I604</accession>
<dbReference type="AlphaFoldDB" id="A0AA95I604"/>
<evidence type="ECO:0000259" key="1">
    <source>
        <dbReference type="Pfam" id="PF01965"/>
    </source>
</evidence>
<evidence type="ECO:0000313" key="2">
    <source>
        <dbReference type="EMBL" id="WHX50490.1"/>
    </source>
</evidence>
<name>A0AA95I604_9BACL</name>
<dbReference type="Gene3D" id="3.40.50.880">
    <property type="match status" value="1"/>
</dbReference>
<dbReference type="KEGG" id="pwn:QNH46_07525"/>
<keyword evidence="2" id="KW-0456">Lyase</keyword>
<feature type="domain" description="DJ-1/PfpI" evidence="1">
    <location>
        <begin position="1"/>
        <end position="166"/>
    </location>
</feature>
<dbReference type="RefSeq" id="WP_283927559.1">
    <property type="nucleotide sequence ID" value="NZ_CP126084.1"/>
</dbReference>
<dbReference type="GO" id="GO:0016829">
    <property type="term" value="F:lyase activity"/>
    <property type="evidence" value="ECO:0007669"/>
    <property type="project" value="UniProtKB-KW"/>
</dbReference>
<dbReference type="EC" id="4.2.1.-" evidence="2"/>
<proteinExistence type="predicted"/>
<evidence type="ECO:0000313" key="3">
    <source>
        <dbReference type="Proteomes" id="UP001177943"/>
    </source>
</evidence>
<dbReference type="PANTHER" id="PTHR43130">
    <property type="entry name" value="ARAC-FAMILY TRANSCRIPTIONAL REGULATOR"/>
    <property type="match status" value="1"/>
</dbReference>
<protein>
    <submittedName>
        <fullName evidence="2">DJ-1/PfpI family protein</fullName>
        <ecNumber evidence="2">4.2.1.-</ecNumber>
    </submittedName>
</protein>
<dbReference type="InterPro" id="IPR029062">
    <property type="entry name" value="Class_I_gatase-like"/>
</dbReference>
<reference evidence="2" key="1">
    <citation type="submission" date="2023-05" db="EMBL/GenBank/DDBJ databases">
        <title>Comparative genomics of Bacillaceae isolates and their secondary metabolite potential.</title>
        <authorList>
            <person name="Song L."/>
            <person name="Nielsen L.J."/>
            <person name="Mohite O."/>
            <person name="Xu X."/>
            <person name="Weber T."/>
            <person name="Kovacs A.T."/>
        </authorList>
    </citation>
    <scope>NUCLEOTIDE SEQUENCE</scope>
    <source>
        <strain evidence="2">B2_4</strain>
    </source>
</reference>
<dbReference type="Pfam" id="PF01965">
    <property type="entry name" value="DJ-1_PfpI"/>
    <property type="match status" value="1"/>
</dbReference>
<gene>
    <name evidence="2" type="ORF">QNH46_07525</name>
</gene>
<dbReference type="SUPFAM" id="SSF52317">
    <property type="entry name" value="Class I glutamine amidotransferase-like"/>
    <property type="match status" value="1"/>
</dbReference>
<organism evidence="2 3">
    <name type="scientific">Paenibacillus woosongensis</name>
    <dbReference type="NCBI Taxonomy" id="307580"/>
    <lineage>
        <taxon>Bacteria</taxon>
        <taxon>Bacillati</taxon>
        <taxon>Bacillota</taxon>
        <taxon>Bacilli</taxon>
        <taxon>Bacillales</taxon>
        <taxon>Paenibacillaceae</taxon>
        <taxon>Paenibacillus</taxon>
    </lineage>
</organism>
<dbReference type="Proteomes" id="UP001177943">
    <property type="component" value="Chromosome"/>
</dbReference>
<dbReference type="EMBL" id="CP126084">
    <property type="protein sequence ID" value="WHX50490.1"/>
    <property type="molecule type" value="Genomic_DNA"/>
</dbReference>